<feature type="region of interest" description="Disordered" evidence="1">
    <location>
        <begin position="1"/>
        <end position="119"/>
    </location>
</feature>
<dbReference type="AlphaFoldDB" id="A0A3N4IEE1"/>
<evidence type="ECO:0000256" key="2">
    <source>
        <dbReference type="SAM" id="Phobius"/>
    </source>
</evidence>
<keyword evidence="4" id="KW-1185">Reference proteome</keyword>
<evidence type="ECO:0000313" key="4">
    <source>
        <dbReference type="Proteomes" id="UP000275078"/>
    </source>
</evidence>
<dbReference type="Proteomes" id="UP000275078">
    <property type="component" value="Unassembled WGS sequence"/>
</dbReference>
<feature type="compositionally biased region" description="Polar residues" evidence="1">
    <location>
        <begin position="62"/>
        <end position="99"/>
    </location>
</feature>
<accession>A0A3N4IEE1</accession>
<feature type="compositionally biased region" description="Polar residues" evidence="1">
    <location>
        <begin position="29"/>
        <end position="38"/>
    </location>
</feature>
<name>A0A3N4IEE1_ASCIM</name>
<evidence type="ECO:0000256" key="1">
    <source>
        <dbReference type="SAM" id="MobiDB-lite"/>
    </source>
</evidence>
<keyword evidence="2" id="KW-1133">Transmembrane helix</keyword>
<proteinExistence type="predicted"/>
<organism evidence="3 4">
    <name type="scientific">Ascobolus immersus RN42</name>
    <dbReference type="NCBI Taxonomy" id="1160509"/>
    <lineage>
        <taxon>Eukaryota</taxon>
        <taxon>Fungi</taxon>
        <taxon>Dikarya</taxon>
        <taxon>Ascomycota</taxon>
        <taxon>Pezizomycotina</taxon>
        <taxon>Pezizomycetes</taxon>
        <taxon>Pezizales</taxon>
        <taxon>Ascobolaceae</taxon>
        <taxon>Ascobolus</taxon>
    </lineage>
</organism>
<feature type="transmembrane region" description="Helical" evidence="2">
    <location>
        <begin position="189"/>
        <end position="205"/>
    </location>
</feature>
<protein>
    <submittedName>
        <fullName evidence="3">Uncharacterized protein</fullName>
    </submittedName>
</protein>
<gene>
    <name evidence="3" type="ORF">BJ508DRAFT_132142</name>
</gene>
<evidence type="ECO:0000313" key="3">
    <source>
        <dbReference type="EMBL" id="RPA80084.1"/>
    </source>
</evidence>
<dbReference type="EMBL" id="ML119692">
    <property type="protein sequence ID" value="RPA80084.1"/>
    <property type="molecule type" value="Genomic_DNA"/>
</dbReference>
<keyword evidence="2" id="KW-0812">Transmembrane</keyword>
<reference evidence="3 4" key="1">
    <citation type="journal article" date="2018" name="Nat. Ecol. Evol.">
        <title>Pezizomycetes genomes reveal the molecular basis of ectomycorrhizal truffle lifestyle.</title>
        <authorList>
            <person name="Murat C."/>
            <person name="Payen T."/>
            <person name="Noel B."/>
            <person name="Kuo A."/>
            <person name="Morin E."/>
            <person name="Chen J."/>
            <person name="Kohler A."/>
            <person name="Krizsan K."/>
            <person name="Balestrini R."/>
            <person name="Da Silva C."/>
            <person name="Montanini B."/>
            <person name="Hainaut M."/>
            <person name="Levati E."/>
            <person name="Barry K.W."/>
            <person name="Belfiori B."/>
            <person name="Cichocki N."/>
            <person name="Clum A."/>
            <person name="Dockter R.B."/>
            <person name="Fauchery L."/>
            <person name="Guy J."/>
            <person name="Iotti M."/>
            <person name="Le Tacon F."/>
            <person name="Lindquist E.A."/>
            <person name="Lipzen A."/>
            <person name="Malagnac F."/>
            <person name="Mello A."/>
            <person name="Molinier V."/>
            <person name="Miyauchi S."/>
            <person name="Poulain J."/>
            <person name="Riccioni C."/>
            <person name="Rubini A."/>
            <person name="Sitrit Y."/>
            <person name="Splivallo R."/>
            <person name="Traeger S."/>
            <person name="Wang M."/>
            <person name="Zifcakova L."/>
            <person name="Wipf D."/>
            <person name="Zambonelli A."/>
            <person name="Paolocci F."/>
            <person name="Nowrousian M."/>
            <person name="Ottonello S."/>
            <person name="Baldrian P."/>
            <person name="Spatafora J.W."/>
            <person name="Henrissat B."/>
            <person name="Nagy L.G."/>
            <person name="Aury J.M."/>
            <person name="Wincker P."/>
            <person name="Grigoriev I.V."/>
            <person name="Bonfante P."/>
            <person name="Martin F.M."/>
        </authorList>
    </citation>
    <scope>NUCLEOTIDE SEQUENCE [LARGE SCALE GENOMIC DNA]</scope>
    <source>
        <strain evidence="3 4">RN42</strain>
    </source>
</reference>
<keyword evidence="2" id="KW-0472">Membrane</keyword>
<sequence>MNTPTSNSAAALPGAPIVSTQPSAPTPVQPANTATVQPTPEIERVATPPPPYPSLEARQIRVPSTVTPLPTAGQPGSSENPPSITTTETTGGQNRNSEQAHPPQPGAPSQRPNGARVSAARANVVRVQRPQAPSLRLLYDQLAEVAAPFQPTLRILPSLPARIRTFFSQLLQFLRYQLPFKGIYETETMAYWIILLSVASYYFGMGRTGKFVKHAAIVAVAAESLRRLSGNGRW</sequence>